<gene>
    <name evidence="1" type="ORF">PR048_017067</name>
</gene>
<evidence type="ECO:0000313" key="2">
    <source>
        <dbReference type="Proteomes" id="UP001159363"/>
    </source>
</evidence>
<dbReference type="Proteomes" id="UP001159363">
    <property type="component" value="Chromosome 5"/>
</dbReference>
<evidence type="ECO:0000313" key="1">
    <source>
        <dbReference type="EMBL" id="KAJ8880597.1"/>
    </source>
</evidence>
<sequence length="394" mass="43807">MGFEPNVPPCSVVYVVAGGSGGVRKEEETIVPRVALDTTPYFKRASPLVVYAVVAFDAGRPEGAQISTPTPLLRRLLEKYAGWARDSPATYWLRGEGRVVKRLRGEDKTEAWSSVEELPSPSVLGIIANAVFYVWVDNNGPHHTGQRANNHLCAVSWPRAKLGRKMFWRLLFCGGPPCRSRLSNTVMKVLEDELVAQLRAAVYSLQHVPRVFERVRQPGARRCKACIKAEVGSCGVVVVRPLVLLASHLCEPGLIPGGVKPGLLHFGMVADDVTVWRVLSGISCFPRPYIPMLLHTHLASPRCHLQQKLLCSVTRENRTVRRVFFCALKHYDKEHMQFTEGDILKNHAKNCKDSHFESQQMMSPIPSATSIGTDSTDDCNVIVDTSDVMRDLRC</sequence>
<protein>
    <submittedName>
        <fullName evidence="1">Uncharacterized protein</fullName>
    </submittedName>
</protein>
<dbReference type="EMBL" id="JARBHB010000006">
    <property type="protein sequence ID" value="KAJ8880597.1"/>
    <property type="molecule type" value="Genomic_DNA"/>
</dbReference>
<accession>A0ABQ9H8J0</accession>
<organism evidence="1 2">
    <name type="scientific">Dryococelus australis</name>
    <dbReference type="NCBI Taxonomy" id="614101"/>
    <lineage>
        <taxon>Eukaryota</taxon>
        <taxon>Metazoa</taxon>
        <taxon>Ecdysozoa</taxon>
        <taxon>Arthropoda</taxon>
        <taxon>Hexapoda</taxon>
        <taxon>Insecta</taxon>
        <taxon>Pterygota</taxon>
        <taxon>Neoptera</taxon>
        <taxon>Polyneoptera</taxon>
        <taxon>Phasmatodea</taxon>
        <taxon>Verophasmatodea</taxon>
        <taxon>Anareolatae</taxon>
        <taxon>Phasmatidae</taxon>
        <taxon>Eurycanthinae</taxon>
        <taxon>Dryococelus</taxon>
    </lineage>
</organism>
<name>A0ABQ9H8J0_9NEOP</name>
<keyword evidence="2" id="KW-1185">Reference proteome</keyword>
<comment type="caution">
    <text evidence="1">The sequence shown here is derived from an EMBL/GenBank/DDBJ whole genome shotgun (WGS) entry which is preliminary data.</text>
</comment>
<reference evidence="1 2" key="1">
    <citation type="submission" date="2023-02" db="EMBL/GenBank/DDBJ databases">
        <title>LHISI_Scaffold_Assembly.</title>
        <authorList>
            <person name="Stuart O.P."/>
            <person name="Cleave R."/>
            <person name="Magrath M.J.L."/>
            <person name="Mikheyev A.S."/>
        </authorList>
    </citation>
    <scope>NUCLEOTIDE SEQUENCE [LARGE SCALE GENOMIC DNA]</scope>
    <source>
        <strain evidence="1">Daus_M_001</strain>
        <tissue evidence="1">Leg muscle</tissue>
    </source>
</reference>
<proteinExistence type="predicted"/>